<protein>
    <recommendedName>
        <fullName evidence="11">Protein kinase domain-containing protein</fullName>
    </recommendedName>
</protein>
<dbReference type="PROSITE" id="PS00107">
    <property type="entry name" value="PROTEIN_KINASE_ATP"/>
    <property type="match status" value="1"/>
</dbReference>
<dbReference type="Gramene" id="TraesCAD_scaffold_096267_01G000100.1">
    <property type="protein sequence ID" value="TraesCAD_scaffold_096267_01G000100.1"/>
    <property type="gene ID" value="TraesCAD_scaffold_096267_01G000100"/>
</dbReference>
<dbReference type="Pfam" id="PF13768">
    <property type="entry name" value="VWA_3"/>
    <property type="match status" value="1"/>
</dbReference>
<evidence type="ECO:0008006" key="11">
    <source>
        <dbReference type="Google" id="ProtNLM"/>
    </source>
</evidence>
<dbReference type="EnsemblPlants" id="TraesCS1B02G348800.1">
    <property type="protein sequence ID" value="TraesCS1B02G348800.1"/>
    <property type="gene ID" value="TraesCS1B02G348800"/>
</dbReference>
<dbReference type="FunFam" id="3.30.200.20:FF:000465">
    <property type="entry name" value="Cysteine-rich receptor-like protein kinase 6"/>
    <property type="match status" value="1"/>
</dbReference>
<dbReference type="Gene3D" id="3.40.50.410">
    <property type="entry name" value="von Willebrand factor, type A domain"/>
    <property type="match status" value="1"/>
</dbReference>
<keyword evidence="4 5" id="KW-0067">ATP-binding</keyword>
<dbReference type="Gramene" id="TraesSTA1B03G00353270.1">
    <property type="protein sequence ID" value="TraesSTA1B03G00353270.1"/>
    <property type="gene ID" value="TraesSTA1B03G00353270"/>
</dbReference>
<evidence type="ECO:0000259" key="7">
    <source>
        <dbReference type="PROSITE" id="PS50011"/>
    </source>
</evidence>
<feature type="domain" description="Protein kinase" evidence="7">
    <location>
        <begin position="37"/>
        <end position="328"/>
    </location>
</feature>
<dbReference type="Gramene" id="TraesCS1B02G348800.1">
    <property type="protein sequence ID" value="TraesCS1B02G348800.1"/>
    <property type="gene ID" value="TraesCS1B02G348800"/>
</dbReference>
<gene>
    <name evidence="9" type="primary">LOC123140106</name>
</gene>
<dbReference type="PROSITE" id="PS50011">
    <property type="entry name" value="PROTEIN_KINASE_DOM"/>
    <property type="match status" value="1"/>
</dbReference>
<organism evidence="9">
    <name type="scientific">Triticum aestivum</name>
    <name type="common">Wheat</name>
    <dbReference type="NCBI Taxonomy" id="4565"/>
    <lineage>
        <taxon>Eukaryota</taxon>
        <taxon>Viridiplantae</taxon>
        <taxon>Streptophyta</taxon>
        <taxon>Embryophyta</taxon>
        <taxon>Tracheophyta</taxon>
        <taxon>Spermatophyta</taxon>
        <taxon>Magnoliopsida</taxon>
        <taxon>Liliopsida</taxon>
        <taxon>Poales</taxon>
        <taxon>Poaceae</taxon>
        <taxon>BOP clade</taxon>
        <taxon>Pooideae</taxon>
        <taxon>Triticodae</taxon>
        <taxon>Triticeae</taxon>
        <taxon>Triticinae</taxon>
        <taxon>Triticum</taxon>
    </lineage>
</organism>
<accession>A0A3B5Z207</accession>
<reference evidence="9" key="2">
    <citation type="submission" date="2018-10" db="UniProtKB">
        <authorList>
            <consortium name="EnsemblPlants"/>
        </authorList>
    </citation>
    <scope>IDENTIFICATION</scope>
</reference>
<evidence type="ECO:0000256" key="3">
    <source>
        <dbReference type="ARBA" id="ARBA00022777"/>
    </source>
</evidence>
<dbReference type="OrthoDB" id="686240at2759"/>
<dbReference type="FunFam" id="1.10.510.10:FF:000625">
    <property type="entry name" value="Cysteine-rich receptor-like protein kinase 6"/>
    <property type="match status" value="1"/>
</dbReference>
<feature type="binding site" evidence="5">
    <location>
        <position position="65"/>
    </location>
    <ligand>
        <name>ATP</name>
        <dbReference type="ChEBI" id="CHEBI:30616"/>
    </ligand>
</feature>
<dbReference type="Gramene" id="TraesRN1B0100974400.1">
    <property type="protein sequence ID" value="TraesRN1B0100974400.1"/>
    <property type="gene ID" value="TraesRN1B0100974400"/>
</dbReference>
<evidence type="ECO:0000256" key="2">
    <source>
        <dbReference type="ARBA" id="ARBA00022741"/>
    </source>
</evidence>
<dbReference type="GO" id="GO:0005524">
    <property type="term" value="F:ATP binding"/>
    <property type="evidence" value="ECO:0007669"/>
    <property type="project" value="UniProtKB-UniRule"/>
</dbReference>
<evidence type="ECO:0000256" key="4">
    <source>
        <dbReference type="ARBA" id="ARBA00022840"/>
    </source>
</evidence>
<dbReference type="SMR" id="A0A3B5Z207"/>
<dbReference type="InterPro" id="IPR008271">
    <property type="entry name" value="Ser/Thr_kinase_AS"/>
</dbReference>
<dbReference type="SMART" id="SM00220">
    <property type="entry name" value="S_TKc"/>
    <property type="match status" value="1"/>
</dbReference>
<dbReference type="Gramene" id="TraesLDM1B03G00354710.1">
    <property type="protein sequence ID" value="TraesLDM1B03G00354710.1"/>
    <property type="gene ID" value="TraesLDM1B03G00354710"/>
</dbReference>
<dbReference type="Gene3D" id="1.10.510.10">
    <property type="entry name" value="Transferase(Phosphotransferase) domain 1"/>
    <property type="match status" value="1"/>
</dbReference>
<dbReference type="PROSITE" id="PS00108">
    <property type="entry name" value="PROTEIN_KINASE_ST"/>
    <property type="match status" value="1"/>
</dbReference>
<keyword evidence="3" id="KW-0418">Kinase</keyword>
<evidence type="ECO:0000313" key="10">
    <source>
        <dbReference type="Proteomes" id="UP000019116"/>
    </source>
</evidence>
<reference evidence="9" key="1">
    <citation type="submission" date="2018-08" db="EMBL/GenBank/DDBJ databases">
        <authorList>
            <person name="Rossello M."/>
        </authorList>
    </citation>
    <scope>NUCLEOTIDE SEQUENCE [LARGE SCALE GENOMIC DNA]</scope>
    <source>
        <strain evidence="9">cv. Chinese Spring</strain>
    </source>
</reference>
<dbReference type="PANTHER" id="PTHR45707">
    <property type="entry name" value="C2 CALCIUM/LIPID-BINDING PLANT PHOSPHORIBOSYLTRANSFERASE FAMILY PROTEIN"/>
    <property type="match status" value="1"/>
</dbReference>
<dbReference type="Gramene" id="TraesJAG1B03G00353330.1">
    <property type="protein sequence ID" value="TraesJAG1B03G00353330.1"/>
    <property type="gene ID" value="TraesJAG1B03G00353330"/>
</dbReference>
<dbReference type="InterPro" id="IPR000719">
    <property type="entry name" value="Prot_kinase_dom"/>
</dbReference>
<dbReference type="GeneID" id="123140106"/>
<dbReference type="PANTHER" id="PTHR45707:SF76">
    <property type="entry name" value="PROTEIN KINASE DOMAIN-CONTAINING PROTEIN"/>
    <property type="match status" value="1"/>
</dbReference>
<dbReference type="InterPro" id="IPR036465">
    <property type="entry name" value="vWFA_dom_sf"/>
</dbReference>
<dbReference type="RefSeq" id="XP_044415777.1">
    <property type="nucleotide sequence ID" value="XM_044559842.1"/>
</dbReference>
<dbReference type="Gramene" id="TraesLAC1B03G00357060.1">
    <property type="protein sequence ID" value="TraesLAC1B03G00357060.1"/>
    <property type="gene ID" value="TraesLAC1B03G00357060"/>
</dbReference>
<dbReference type="InterPro" id="IPR002035">
    <property type="entry name" value="VWF_A"/>
</dbReference>
<keyword evidence="10" id="KW-1185">Reference proteome</keyword>
<keyword evidence="2 5" id="KW-0547">Nucleotide-binding</keyword>
<dbReference type="Proteomes" id="UP000019116">
    <property type="component" value="Chromosome 1B"/>
</dbReference>
<dbReference type="SUPFAM" id="SSF56112">
    <property type="entry name" value="Protein kinase-like (PK-like)"/>
    <property type="match status" value="1"/>
</dbReference>
<evidence type="ECO:0000259" key="8">
    <source>
        <dbReference type="PROSITE" id="PS50234"/>
    </source>
</evidence>
<dbReference type="Gramene" id="TraesARI1B03G00358020.1">
    <property type="protein sequence ID" value="TraesARI1B03G00358020.1"/>
    <property type="gene ID" value="TraesARI1B03G00358020"/>
</dbReference>
<dbReference type="Pfam" id="PF00069">
    <property type="entry name" value="Pkinase"/>
    <property type="match status" value="1"/>
</dbReference>
<dbReference type="Gramene" id="TraesCS1B03G0954800.1">
    <property type="protein sequence ID" value="TraesCS1B03G0954800.1.CDS"/>
    <property type="gene ID" value="TraesCS1B03G0954800"/>
</dbReference>
<dbReference type="InterPro" id="IPR017441">
    <property type="entry name" value="Protein_kinase_ATP_BS"/>
</dbReference>
<proteinExistence type="predicted"/>
<dbReference type="PaxDb" id="4565-Traes_1BL_8664C4850.1"/>
<dbReference type="GO" id="GO:0004672">
    <property type="term" value="F:protein kinase activity"/>
    <property type="evidence" value="ECO:0007669"/>
    <property type="project" value="InterPro"/>
</dbReference>
<dbReference type="STRING" id="4565.A0A3B5Z207"/>
<dbReference type="AlphaFoldDB" id="A0A3B5Z207"/>
<evidence type="ECO:0000313" key="9">
    <source>
        <dbReference type="EnsemblPlants" id="TraesCS1B02G348800.1"/>
    </source>
</evidence>
<keyword evidence="1" id="KW-0808">Transferase</keyword>
<feature type="region of interest" description="Disordered" evidence="6">
    <location>
        <begin position="1"/>
        <end position="21"/>
    </location>
</feature>
<dbReference type="OMA" id="CTENSRV"/>
<feature type="domain" description="VWFA" evidence="8">
    <location>
        <begin position="390"/>
        <end position="566"/>
    </location>
</feature>
<dbReference type="InterPro" id="IPR011009">
    <property type="entry name" value="Kinase-like_dom_sf"/>
</dbReference>
<evidence type="ECO:0000256" key="1">
    <source>
        <dbReference type="ARBA" id="ARBA00022679"/>
    </source>
</evidence>
<sequence>MMASPVSGSRHNSMGTNGATEPTSLTVSVLQKITDNFSKERTLGKGAYGKVFKGVHDNGEEIAVKLLHNNMRAIDDEQFKQEFNNLMMLNHPNIIRLVGYCYETQHQHMEFQGKLIFVEMTYRALCFEYMHKGSLQKYLSEESQGLDWDTRYKIIKGTCEGLKYLHEGSKEPIYHLDLKPDNILLDENMEPKLADFGLSKLFGEEQTRITQSPLGTFGYMPPEYINGNIVSKKWDIFSLGVVMTKLISGPKGYSRSYEMPYQEFLDLVQDNWRSRLQATSSSSQPLEAHCQQVDICTKIALSCMESDRHKRPTILDIIAKLNETETMIDEALSWSAAMRSWMQGDLVKLEAFTKSEAIPSKETCSEFPVLLRITVTPWHGMEEMPRGGVDVVVVIEVDWSMVLQWRLDIIKQALMIVIDKLGPNDRLSILSFEGNIPRIMELTLMSRQGQDAAKLIVNELVVNHGYNIIAALREGAEILRGRQAEEGDSRVGCIMLLSDNNDINGIKDRYDKEISSEFPAYVFGLGELHHPEVMKYLADRTHGTYSFVHYDINAMKDAFELFISGLTTVAATAVKITLKAHEGVFISSIYTGGYHQSVSSDKRSGEIHVESMYAGERKNFIAYLKVADGDKKRLLTVGGRYRTLMAKKKLADTDVSVLRPGSACSPAEMAIHPEVAAELVRIRLRKGVVTMSRNPDALEQLWARVKCSEEGGGAPEETLSALGNDVAEIKRVITHNRSPPYMMSWLTASAWQRATTKGARCVSGAFTVPGQQKDADAKDNGRK</sequence>
<dbReference type="Gramene" id="TraesROB_scaffold_105677_01G000100.1">
    <property type="protein sequence ID" value="TraesROB_scaffold_105677_01G000100.1"/>
    <property type="gene ID" value="TraesROB_scaffold_105677_01G000100"/>
</dbReference>
<name>A0A3B5Z207_WHEAT</name>
<dbReference type="Gramene" id="TraesWEE_scaffold_132984_01G000100.1">
    <property type="protein sequence ID" value="TraesWEE_scaffold_132984_01G000100.1"/>
    <property type="gene ID" value="TraesWEE_scaffold_132984_01G000100"/>
</dbReference>
<dbReference type="Gramene" id="TraesSYM1B03G00360510.1">
    <property type="protein sequence ID" value="TraesSYM1B03G00360510.1"/>
    <property type="gene ID" value="TraesSYM1B03G00360510"/>
</dbReference>
<dbReference type="SUPFAM" id="SSF53300">
    <property type="entry name" value="vWA-like"/>
    <property type="match status" value="1"/>
</dbReference>
<dbReference type="PROSITE" id="PS50234">
    <property type="entry name" value="VWFA"/>
    <property type="match status" value="1"/>
</dbReference>
<evidence type="ECO:0000256" key="5">
    <source>
        <dbReference type="PROSITE-ProRule" id="PRU10141"/>
    </source>
</evidence>
<evidence type="ECO:0000256" key="6">
    <source>
        <dbReference type="SAM" id="MobiDB-lite"/>
    </source>
</evidence>
<dbReference type="Gene3D" id="3.30.200.20">
    <property type="entry name" value="Phosphorylase Kinase, domain 1"/>
    <property type="match status" value="1"/>
</dbReference>